<reference evidence="4" key="1">
    <citation type="submission" date="2025-08" db="UniProtKB">
        <authorList>
            <consortium name="RefSeq"/>
        </authorList>
    </citation>
    <scope>IDENTIFICATION</scope>
    <source>
        <tissue evidence="4">Muscle</tissue>
    </source>
</reference>
<evidence type="ECO:0000256" key="1">
    <source>
        <dbReference type="SAM" id="MobiDB-lite"/>
    </source>
</evidence>
<dbReference type="PANTHER" id="PTHR46599">
    <property type="entry name" value="PIGGYBAC TRANSPOSABLE ELEMENT-DERIVED PROTEIN 4"/>
    <property type="match status" value="1"/>
</dbReference>
<accession>A0ABM1BE61</accession>
<dbReference type="Pfam" id="PF13843">
    <property type="entry name" value="DDE_Tnp_1_7"/>
    <property type="match status" value="1"/>
</dbReference>
<dbReference type="PANTHER" id="PTHR46599:SF3">
    <property type="entry name" value="PIGGYBAC TRANSPOSABLE ELEMENT-DERIVED PROTEIN 4"/>
    <property type="match status" value="1"/>
</dbReference>
<dbReference type="Proteomes" id="UP000694941">
    <property type="component" value="Unplaced"/>
</dbReference>
<dbReference type="GeneID" id="106464565"/>
<sequence length="225" mass="26108">MLFDSEDSTSEYDDDGESSFSDLDMTYDDERMTDESQTDSSMSFAWSDVERNQIMHLPFTKSPGLPIAITDTSDLLEYFNLFIIDGMISMIVTETNRRVCQLIEGSTLKRRSSLNQWIDVTSDEMKVSFAVFIYQGIFQKPEVELYWSTKQLLETPCIRQIMTEMHFTLLSKYLHFVDNSSLPETTSASEKSFWKIKNFFDALIERFSTVYVPEQHVATDESLML</sequence>
<dbReference type="InterPro" id="IPR029526">
    <property type="entry name" value="PGBD"/>
</dbReference>
<name>A0ABM1BE61_LIMPO</name>
<protein>
    <submittedName>
        <fullName evidence="4">PiggyBac transposable element-derived protein 4-like</fullName>
    </submittedName>
</protein>
<keyword evidence="3" id="KW-1185">Reference proteome</keyword>
<dbReference type="RefSeq" id="XP_013780170.1">
    <property type="nucleotide sequence ID" value="XM_013924716.1"/>
</dbReference>
<organism evidence="3 4">
    <name type="scientific">Limulus polyphemus</name>
    <name type="common">Atlantic horseshoe crab</name>
    <dbReference type="NCBI Taxonomy" id="6850"/>
    <lineage>
        <taxon>Eukaryota</taxon>
        <taxon>Metazoa</taxon>
        <taxon>Ecdysozoa</taxon>
        <taxon>Arthropoda</taxon>
        <taxon>Chelicerata</taxon>
        <taxon>Merostomata</taxon>
        <taxon>Xiphosura</taxon>
        <taxon>Limulidae</taxon>
        <taxon>Limulus</taxon>
    </lineage>
</organism>
<proteinExistence type="predicted"/>
<feature type="region of interest" description="Disordered" evidence="1">
    <location>
        <begin position="1"/>
        <end position="39"/>
    </location>
</feature>
<evidence type="ECO:0000313" key="3">
    <source>
        <dbReference type="Proteomes" id="UP000694941"/>
    </source>
</evidence>
<evidence type="ECO:0000313" key="4">
    <source>
        <dbReference type="RefSeq" id="XP_013780170.1"/>
    </source>
</evidence>
<feature type="compositionally biased region" description="Acidic residues" evidence="1">
    <location>
        <begin position="1"/>
        <end position="17"/>
    </location>
</feature>
<gene>
    <name evidence="4" type="primary">LOC106464565</name>
</gene>
<evidence type="ECO:0000259" key="2">
    <source>
        <dbReference type="Pfam" id="PF13843"/>
    </source>
</evidence>
<feature type="domain" description="PiggyBac transposable element-derived protein" evidence="2">
    <location>
        <begin position="77"/>
        <end position="224"/>
    </location>
</feature>